<feature type="domain" description="M23ase beta-sheet core" evidence="2">
    <location>
        <begin position="52"/>
        <end position="124"/>
    </location>
</feature>
<evidence type="ECO:0000256" key="1">
    <source>
        <dbReference type="SAM" id="SignalP"/>
    </source>
</evidence>
<dbReference type="Proteomes" id="UP000028623">
    <property type="component" value="Unassembled WGS sequence"/>
</dbReference>
<dbReference type="EMBL" id="JPLY01000004">
    <property type="protein sequence ID" value="KFC20867.1"/>
    <property type="molecule type" value="Genomic_DNA"/>
</dbReference>
<proteinExistence type="predicted"/>
<protein>
    <recommendedName>
        <fullName evidence="2">M23ase beta-sheet core domain-containing protein</fullName>
    </recommendedName>
</protein>
<keyword evidence="1" id="KW-0732">Signal</keyword>
<name>A0A085BEH2_9FLAO</name>
<dbReference type="InterPro" id="IPR011055">
    <property type="entry name" value="Dup_hybrid_motif"/>
</dbReference>
<gene>
    <name evidence="3" type="ORF">IO89_11535</name>
</gene>
<dbReference type="Pfam" id="PF01551">
    <property type="entry name" value="Peptidase_M23"/>
    <property type="match status" value="1"/>
</dbReference>
<dbReference type="RefSeq" id="WP_034976457.1">
    <property type="nucleotide sequence ID" value="NZ_FOFI01000001.1"/>
</dbReference>
<keyword evidence="4" id="KW-1185">Reference proteome</keyword>
<reference evidence="3 4" key="1">
    <citation type="submission" date="2014-07" db="EMBL/GenBank/DDBJ databases">
        <title>Epilithonimonas lactis LMG 22401 Genome.</title>
        <authorList>
            <person name="Pipes S.E."/>
            <person name="Stropko S.J."/>
        </authorList>
    </citation>
    <scope>NUCLEOTIDE SEQUENCE [LARGE SCALE GENOMIC DNA]</scope>
    <source>
        <strain evidence="3 4">LMG 24401</strain>
    </source>
</reference>
<dbReference type="AlphaFoldDB" id="A0A085BEH2"/>
<comment type="caution">
    <text evidence="3">The sequence shown here is derived from an EMBL/GenBank/DDBJ whole genome shotgun (WGS) entry which is preliminary data.</text>
</comment>
<dbReference type="SUPFAM" id="SSF51261">
    <property type="entry name" value="Duplicated hybrid motif"/>
    <property type="match status" value="1"/>
</dbReference>
<accession>A0A085BEH2</accession>
<feature type="signal peptide" evidence="1">
    <location>
        <begin position="1"/>
        <end position="19"/>
    </location>
</feature>
<evidence type="ECO:0000313" key="3">
    <source>
        <dbReference type="EMBL" id="KFC20867.1"/>
    </source>
</evidence>
<evidence type="ECO:0000313" key="4">
    <source>
        <dbReference type="Proteomes" id="UP000028623"/>
    </source>
</evidence>
<feature type="chain" id="PRO_5001786857" description="M23ase beta-sheet core domain-containing protein" evidence="1">
    <location>
        <begin position="20"/>
        <end position="139"/>
    </location>
</feature>
<sequence length="139" mass="16071">MKTRILILLLSMSSNWAFSQLYKCPLKQGIISHPKLGRNSNPDYTTIRLLSKHKKVISISEGFVTKISLLNSNYIVFIRNERDEFFIYSDLNKIYLKVGDKIKVNQKIGNAMSEDDGNSYTFSIQHYDKTEPTKIEIDC</sequence>
<dbReference type="Gene3D" id="2.70.70.10">
    <property type="entry name" value="Glucose Permease (Domain IIA)"/>
    <property type="match status" value="1"/>
</dbReference>
<dbReference type="InterPro" id="IPR016047">
    <property type="entry name" value="M23ase_b-sheet_dom"/>
</dbReference>
<organism evidence="3 4">
    <name type="scientific">Epilithonimonas lactis</name>
    <dbReference type="NCBI Taxonomy" id="421072"/>
    <lineage>
        <taxon>Bacteria</taxon>
        <taxon>Pseudomonadati</taxon>
        <taxon>Bacteroidota</taxon>
        <taxon>Flavobacteriia</taxon>
        <taxon>Flavobacteriales</taxon>
        <taxon>Weeksellaceae</taxon>
        <taxon>Chryseobacterium group</taxon>
        <taxon>Epilithonimonas</taxon>
    </lineage>
</organism>
<evidence type="ECO:0000259" key="2">
    <source>
        <dbReference type="Pfam" id="PF01551"/>
    </source>
</evidence>